<dbReference type="OrthoDB" id="3270451at2759"/>
<organism evidence="2 3">
    <name type="scientific">Gymnopilus dilepis</name>
    <dbReference type="NCBI Taxonomy" id="231916"/>
    <lineage>
        <taxon>Eukaryota</taxon>
        <taxon>Fungi</taxon>
        <taxon>Dikarya</taxon>
        <taxon>Basidiomycota</taxon>
        <taxon>Agaricomycotina</taxon>
        <taxon>Agaricomycetes</taxon>
        <taxon>Agaricomycetidae</taxon>
        <taxon>Agaricales</taxon>
        <taxon>Agaricineae</taxon>
        <taxon>Hymenogastraceae</taxon>
        <taxon>Gymnopilus</taxon>
    </lineage>
</organism>
<feature type="region of interest" description="Disordered" evidence="1">
    <location>
        <begin position="216"/>
        <end position="254"/>
    </location>
</feature>
<dbReference type="Proteomes" id="UP000284706">
    <property type="component" value="Unassembled WGS sequence"/>
</dbReference>
<accession>A0A409Y234</accession>
<feature type="compositionally biased region" description="Acidic residues" evidence="1">
    <location>
        <begin position="216"/>
        <end position="244"/>
    </location>
</feature>
<dbReference type="InParanoid" id="A0A409Y234"/>
<gene>
    <name evidence="2" type="ORF">CVT26_001045</name>
</gene>
<evidence type="ECO:0000313" key="3">
    <source>
        <dbReference type="Proteomes" id="UP000284706"/>
    </source>
</evidence>
<dbReference type="AlphaFoldDB" id="A0A409Y234"/>
<keyword evidence="3" id="KW-1185">Reference proteome</keyword>
<evidence type="ECO:0000256" key="1">
    <source>
        <dbReference type="SAM" id="MobiDB-lite"/>
    </source>
</evidence>
<comment type="caution">
    <text evidence="2">The sequence shown here is derived from an EMBL/GenBank/DDBJ whole genome shotgun (WGS) entry which is preliminary data.</text>
</comment>
<protein>
    <submittedName>
        <fullName evidence="2">Uncharacterized protein</fullName>
    </submittedName>
</protein>
<proteinExistence type="predicted"/>
<reference evidence="2 3" key="1">
    <citation type="journal article" date="2018" name="Evol. Lett.">
        <title>Horizontal gene cluster transfer increased hallucinogenic mushroom diversity.</title>
        <authorList>
            <person name="Reynolds H.T."/>
            <person name="Vijayakumar V."/>
            <person name="Gluck-Thaler E."/>
            <person name="Korotkin H.B."/>
            <person name="Matheny P.B."/>
            <person name="Slot J.C."/>
        </authorList>
    </citation>
    <scope>NUCLEOTIDE SEQUENCE [LARGE SCALE GENOMIC DNA]</scope>
    <source>
        <strain evidence="2 3">SRW20</strain>
    </source>
</reference>
<evidence type="ECO:0000313" key="2">
    <source>
        <dbReference type="EMBL" id="PPQ97080.1"/>
    </source>
</evidence>
<sequence length="415" mass="47266">MYASLELRSSVVASGFMRANTTHYVYTQEDSIFLGNHFYTTSTLHESLYGLTHCLMGDQIITNTSHAEAVLLLLRLLHYFYNLVLGHPDFENLPGHLPDPTTYDGFLDLTYMCALALFFNVLDPRTFQVAPVGGSEDRSLVIERYNQYDLNAIPEEERNHFAYARGLSRQLIEWLDAYFQLEPQLGPPRSCMDFYIQQVLHHGVFIIRYRMRIDEEDEGSTDEEDEGSSEEEDEWSSEEEDEDSPIGGEKVPRRLREMPMISQVKWALQSLPAVTNAMWEDALASLENPDLEYMRPRQEGVEHTPVICEPPSRFEPIPLTDLHRLCDLGTTAGDDKYFKAPVGYPIVRGPSPREPVRIIKRSHSVAFPDTYAPFLARRVVKPGFTSGASMFTSLESRVVKPGFTSGAAYSFKDHM</sequence>
<dbReference type="EMBL" id="NHYE01001294">
    <property type="protein sequence ID" value="PPQ97080.1"/>
    <property type="molecule type" value="Genomic_DNA"/>
</dbReference>
<name>A0A409Y234_9AGAR</name>